<gene>
    <name evidence="2" type="ORF">M378DRAFT_160765</name>
</gene>
<sequence length="177" mass="20639">MIAMDSNAQNMSNKTPHVSRPKNMRDVDSDTIDLGLVLSQNIEPLRDDNWIAWKLRITRILRLFGVIKYVTGTEVKPASDEKSDEYNEWKNHDLIARMVILNNISHEQMDHVASDMQTASGIWDRLKEVHQECSYQEAAIRTLQYILRTRAQEDDVLRHVAVMNIKHRTLANFRRNV</sequence>
<dbReference type="InParanoid" id="A0A0C2XBW6"/>
<dbReference type="Proteomes" id="UP000054549">
    <property type="component" value="Unassembled WGS sequence"/>
</dbReference>
<evidence type="ECO:0000313" key="2">
    <source>
        <dbReference type="EMBL" id="KIL66348.1"/>
    </source>
</evidence>
<keyword evidence="3" id="KW-1185">Reference proteome</keyword>
<proteinExistence type="predicted"/>
<organism evidence="2 3">
    <name type="scientific">Amanita muscaria (strain Koide BX008)</name>
    <dbReference type="NCBI Taxonomy" id="946122"/>
    <lineage>
        <taxon>Eukaryota</taxon>
        <taxon>Fungi</taxon>
        <taxon>Dikarya</taxon>
        <taxon>Basidiomycota</taxon>
        <taxon>Agaricomycotina</taxon>
        <taxon>Agaricomycetes</taxon>
        <taxon>Agaricomycetidae</taxon>
        <taxon>Agaricales</taxon>
        <taxon>Pluteineae</taxon>
        <taxon>Amanitaceae</taxon>
        <taxon>Amanita</taxon>
    </lineage>
</organism>
<feature type="region of interest" description="Disordered" evidence="1">
    <location>
        <begin position="1"/>
        <end position="26"/>
    </location>
</feature>
<dbReference type="OrthoDB" id="2847449at2759"/>
<dbReference type="STRING" id="946122.A0A0C2XBW6"/>
<protein>
    <submittedName>
        <fullName evidence="2">Uncharacterized protein</fullName>
    </submittedName>
</protein>
<reference evidence="2 3" key="1">
    <citation type="submission" date="2014-04" db="EMBL/GenBank/DDBJ databases">
        <title>Evolutionary Origins and Diversification of the Mycorrhizal Mutualists.</title>
        <authorList>
            <consortium name="DOE Joint Genome Institute"/>
            <consortium name="Mycorrhizal Genomics Consortium"/>
            <person name="Kohler A."/>
            <person name="Kuo A."/>
            <person name="Nagy L.G."/>
            <person name="Floudas D."/>
            <person name="Copeland A."/>
            <person name="Barry K.W."/>
            <person name="Cichocki N."/>
            <person name="Veneault-Fourrey C."/>
            <person name="LaButti K."/>
            <person name="Lindquist E.A."/>
            <person name="Lipzen A."/>
            <person name="Lundell T."/>
            <person name="Morin E."/>
            <person name="Murat C."/>
            <person name="Riley R."/>
            <person name="Ohm R."/>
            <person name="Sun H."/>
            <person name="Tunlid A."/>
            <person name="Henrissat B."/>
            <person name="Grigoriev I.V."/>
            <person name="Hibbett D.S."/>
            <person name="Martin F."/>
        </authorList>
    </citation>
    <scope>NUCLEOTIDE SEQUENCE [LARGE SCALE GENOMIC DNA]</scope>
    <source>
        <strain evidence="2 3">Koide BX008</strain>
    </source>
</reference>
<evidence type="ECO:0000313" key="3">
    <source>
        <dbReference type="Proteomes" id="UP000054549"/>
    </source>
</evidence>
<accession>A0A0C2XBW6</accession>
<dbReference type="Pfam" id="PF14223">
    <property type="entry name" value="Retrotran_gag_2"/>
    <property type="match status" value="1"/>
</dbReference>
<evidence type="ECO:0000256" key="1">
    <source>
        <dbReference type="SAM" id="MobiDB-lite"/>
    </source>
</evidence>
<dbReference type="AlphaFoldDB" id="A0A0C2XBW6"/>
<dbReference type="HOGENOM" id="CLU_1517499_0_0_1"/>
<dbReference type="EMBL" id="KN818236">
    <property type="protein sequence ID" value="KIL66348.1"/>
    <property type="molecule type" value="Genomic_DNA"/>
</dbReference>
<name>A0A0C2XBW6_AMAMK</name>
<feature type="compositionally biased region" description="Polar residues" evidence="1">
    <location>
        <begin position="1"/>
        <end position="16"/>
    </location>
</feature>